<dbReference type="AlphaFoldDB" id="A0A1V5ZKA8"/>
<proteinExistence type="predicted"/>
<reference evidence="1" key="1">
    <citation type="submission" date="2017-02" db="EMBL/GenBank/DDBJ databases">
        <title>Delving into the versatile metabolic prowess of the omnipresent phylum Bacteroidetes.</title>
        <authorList>
            <person name="Nobu M.K."/>
            <person name="Mei R."/>
            <person name="Narihiro T."/>
            <person name="Kuroda K."/>
            <person name="Liu W.-T."/>
        </authorList>
    </citation>
    <scope>NUCLEOTIDE SEQUENCE</scope>
    <source>
        <strain evidence="1">ADurb.Bin160</strain>
    </source>
</reference>
<accession>A0A1V5ZKA8</accession>
<gene>
    <name evidence="1" type="ORF">BWY04_01270</name>
</gene>
<dbReference type="Proteomes" id="UP000485621">
    <property type="component" value="Unassembled WGS sequence"/>
</dbReference>
<organism evidence="1">
    <name type="scientific">candidate division CPR1 bacterium ADurb.Bin160</name>
    <dbReference type="NCBI Taxonomy" id="1852826"/>
    <lineage>
        <taxon>Bacteria</taxon>
        <taxon>candidate division CPR1</taxon>
    </lineage>
</organism>
<protein>
    <submittedName>
        <fullName evidence="1">Uncharacterized protein</fullName>
    </submittedName>
</protein>
<sequence length="210" mass="22183">MIVEIKADVVYSKEIVDIDFDYDNVDVLEGNSGFGMNATAGGLAEIKVHGSDISFKKLAIEKNVLPGTSQVKLFAGELKTATDLTVQAVTITPTLNTVGAFGELYSNGSAVFKINGEEFEIADADIKAPFAISATDMEVGIDAGTTAKIEIIINTRVPAPLTGATVQFEVELVTVENMDDHTITYAVPARKGDAVSIKAGDIKLNKATIA</sequence>
<name>A0A1V5ZKA8_9BACT</name>
<comment type="caution">
    <text evidence="1">The sequence shown here is derived from an EMBL/GenBank/DDBJ whole genome shotgun (WGS) entry which is preliminary data.</text>
</comment>
<dbReference type="EMBL" id="MWDB01000037">
    <property type="protein sequence ID" value="OQB40637.1"/>
    <property type="molecule type" value="Genomic_DNA"/>
</dbReference>
<evidence type="ECO:0000313" key="1">
    <source>
        <dbReference type="EMBL" id="OQB40637.1"/>
    </source>
</evidence>